<dbReference type="AlphaFoldDB" id="A0A699GH84"/>
<sequence>MQESATTKKPVVLTLKKRRKVMEDARNDGENYLDFDSLSPDINKSQKRLRGEGDCDEGDDDDDAVAVGDL</sequence>
<comment type="caution">
    <text evidence="2">The sequence shown here is derived from an EMBL/GenBank/DDBJ whole genome shotgun (WGS) entry which is preliminary data.</text>
</comment>
<protein>
    <submittedName>
        <fullName evidence="2">Uncharacterized protein</fullName>
    </submittedName>
</protein>
<feature type="compositionally biased region" description="Acidic residues" evidence="1">
    <location>
        <begin position="54"/>
        <end position="64"/>
    </location>
</feature>
<reference evidence="2" key="1">
    <citation type="journal article" date="2019" name="Sci. Rep.">
        <title>Draft genome of Tanacetum cinerariifolium, the natural source of mosquito coil.</title>
        <authorList>
            <person name="Yamashiro T."/>
            <person name="Shiraishi A."/>
            <person name="Satake H."/>
            <person name="Nakayama K."/>
        </authorList>
    </citation>
    <scope>NUCLEOTIDE SEQUENCE</scope>
</reference>
<organism evidence="2">
    <name type="scientific">Tanacetum cinerariifolium</name>
    <name type="common">Dalmatian daisy</name>
    <name type="synonym">Chrysanthemum cinerariifolium</name>
    <dbReference type="NCBI Taxonomy" id="118510"/>
    <lineage>
        <taxon>Eukaryota</taxon>
        <taxon>Viridiplantae</taxon>
        <taxon>Streptophyta</taxon>
        <taxon>Embryophyta</taxon>
        <taxon>Tracheophyta</taxon>
        <taxon>Spermatophyta</taxon>
        <taxon>Magnoliopsida</taxon>
        <taxon>eudicotyledons</taxon>
        <taxon>Gunneridae</taxon>
        <taxon>Pentapetalae</taxon>
        <taxon>asterids</taxon>
        <taxon>campanulids</taxon>
        <taxon>Asterales</taxon>
        <taxon>Asteraceae</taxon>
        <taxon>Asteroideae</taxon>
        <taxon>Anthemideae</taxon>
        <taxon>Anthemidinae</taxon>
        <taxon>Tanacetum</taxon>
    </lineage>
</organism>
<dbReference type="EMBL" id="BKCJ010000023">
    <property type="protein sequence ID" value="GEU28821.1"/>
    <property type="molecule type" value="Genomic_DNA"/>
</dbReference>
<evidence type="ECO:0000313" key="2">
    <source>
        <dbReference type="EMBL" id="GEU28821.1"/>
    </source>
</evidence>
<feature type="region of interest" description="Disordered" evidence="1">
    <location>
        <begin position="30"/>
        <end position="70"/>
    </location>
</feature>
<accession>A0A699GH84</accession>
<name>A0A699GH84_TANCI</name>
<evidence type="ECO:0000256" key="1">
    <source>
        <dbReference type="SAM" id="MobiDB-lite"/>
    </source>
</evidence>
<proteinExistence type="predicted"/>
<gene>
    <name evidence="2" type="ORF">Tci_000799</name>
</gene>